<sequence>MRVVAAFAALLALAYASPTLEARQQGENCEEIFFPDSCDAHGLVECDGAASIRICCTRCF</sequence>
<feature type="chain" id="PRO_5013290360" evidence="1">
    <location>
        <begin position="17"/>
        <end position="60"/>
    </location>
</feature>
<organism evidence="2 3">
    <name type="scientific">Aspergillus versicolor CBS 583.65</name>
    <dbReference type="NCBI Taxonomy" id="1036611"/>
    <lineage>
        <taxon>Eukaryota</taxon>
        <taxon>Fungi</taxon>
        <taxon>Dikarya</taxon>
        <taxon>Ascomycota</taxon>
        <taxon>Pezizomycotina</taxon>
        <taxon>Eurotiomycetes</taxon>
        <taxon>Eurotiomycetidae</taxon>
        <taxon>Eurotiales</taxon>
        <taxon>Aspergillaceae</taxon>
        <taxon>Aspergillus</taxon>
        <taxon>Aspergillus subgen. Nidulantes</taxon>
    </lineage>
</organism>
<name>A0A1L9PYY9_ASPVE</name>
<dbReference type="VEuPathDB" id="FungiDB:ASPVEDRAFT_87985"/>
<dbReference type="GeneID" id="63733726"/>
<feature type="signal peptide" evidence="1">
    <location>
        <begin position="1"/>
        <end position="16"/>
    </location>
</feature>
<evidence type="ECO:0000313" key="2">
    <source>
        <dbReference type="EMBL" id="OJJ06693.1"/>
    </source>
</evidence>
<evidence type="ECO:0000313" key="3">
    <source>
        <dbReference type="Proteomes" id="UP000184073"/>
    </source>
</evidence>
<dbReference type="Proteomes" id="UP000184073">
    <property type="component" value="Unassembled WGS sequence"/>
</dbReference>
<protein>
    <submittedName>
        <fullName evidence="2">Uncharacterized protein</fullName>
    </submittedName>
</protein>
<dbReference type="RefSeq" id="XP_040672455.1">
    <property type="nucleotide sequence ID" value="XM_040818215.1"/>
</dbReference>
<keyword evidence="1" id="KW-0732">Signal</keyword>
<accession>A0A1L9PYY9</accession>
<gene>
    <name evidence="2" type="ORF">ASPVEDRAFT_87985</name>
</gene>
<evidence type="ECO:0000256" key="1">
    <source>
        <dbReference type="SAM" id="SignalP"/>
    </source>
</evidence>
<keyword evidence="3" id="KW-1185">Reference proteome</keyword>
<proteinExistence type="predicted"/>
<dbReference type="OrthoDB" id="4478296at2759"/>
<reference evidence="3" key="1">
    <citation type="journal article" date="2017" name="Genome Biol.">
        <title>Comparative genomics reveals high biological diversity and specific adaptations in the industrially and medically important fungal genus Aspergillus.</title>
        <authorList>
            <person name="de Vries R.P."/>
            <person name="Riley R."/>
            <person name="Wiebenga A."/>
            <person name="Aguilar-Osorio G."/>
            <person name="Amillis S."/>
            <person name="Uchima C.A."/>
            <person name="Anderluh G."/>
            <person name="Asadollahi M."/>
            <person name="Askin M."/>
            <person name="Barry K."/>
            <person name="Battaglia E."/>
            <person name="Bayram O."/>
            <person name="Benocci T."/>
            <person name="Braus-Stromeyer S.A."/>
            <person name="Caldana C."/>
            <person name="Canovas D."/>
            <person name="Cerqueira G.C."/>
            <person name="Chen F."/>
            <person name="Chen W."/>
            <person name="Choi C."/>
            <person name="Clum A."/>
            <person name="Dos Santos R.A."/>
            <person name="Damasio A.R."/>
            <person name="Diallinas G."/>
            <person name="Emri T."/>
            <person name="Fekete E."/>
            <person name="Flipphi M."/>
            <person name="Freyberg S."/>
            <person name="Gallo A."/>
            <person name="Gournas C."/>
            <person name="Habgood R."/>
            <person name="Hainaut M."/>
            <person name="Harispe M.L."/>
            <person name="Henrissat B."/>
            <person name="Hilden K.S."/>
            <person name="Hope R."/>
            <person name="Hossain A."/>
            <person name="Karabika E."/>
            <person name="Karaffa L."/>
            <person name="Karanyi Z."/>
            <person name="Krasevec N."/>
            <person name="Kuo A."/>
            <person name="Kusch H."/>
            <person name="LaButti K."/>
            <person name="Lagendijk E.L."/>
            <person name="Lapidus A."/>
            <person name="Levasseur A."/>
            <person name="Lindquist E."/>
            <person name="Lipzen A."/>
            <person name="Logrieco A.F."/>
            <person name="MacCabe A."/>
            <person name="Maekelae M.R."/>
            <person name="Malavazi I."/>
            <person name="Melin P."/>
            <person name="Meyer V."/>
            <person name="Mielnichuk N."/>
            <person name="Miskei M."/>
            <person name="Molnar A.P."/>
            <person name="Mule G."/>
            <person name="Ngan C.Y."/>
            <person name="Orejas M."/>
            <person name="Orosz E."/>
            <person name="Ouedraogo J.P."/>
            <person name="Overkamp K.M."/>
            <person name="Park H.-S."/>
            <person name="Perrone G."/>
            <person name="Piumi F."/>
            <person name="Punt P.J."/>
            <person name="Ram A.F."/>
            <person name="Ramon A."/>
            <person name="Rauscher S."/>
            <person name="Record E."/>
            <person name="Riano-Pachon D.M."/>
            <person name="Robert V."/>
            <person name="Roehrig J."/>
            <person name="Ruller R."/>
            <person name="Salamov A."/>
            <person name="Salih N.S."/>
            <person name="Samson R.A."/>
            <person name="Sandor E."/>
            <person name="Sanguinetti M."/>
            <person name="Schuetze T."/>
            <person name="Sepcic K."/>
            <person name="Shelest E."/>
            <person name="Sherlock G."/>
            <person name="Sophianopoulou V."/>
            <person name="Squina F.M."/>
            <person name="Sun H."/>
            <person name="Susca A."/>
            <person name="Todd R.B."/>
            <person name="Tsang A."/>
            <person name="Unkles S.E."/>
            <person name="van de Wiele N."/>
            <person name="van Rossen-Uffink D."/>
            <person name="Oliveira J.V."/>
            <person name="Vesth T.C."/>
            <person name="Visser J."/>
            <person name="Yu J.-H."/>
            <person name="Zhou M."/>
            <person name="Andersen M.R."/>
            <person name="Archer D.B."/>
            <person name="Baker S.E."/>
            <person name="Benoit I."/>
            <person name="Brakhage A.A."/>
            <person name="Braus G.H."/>
            <person name="Fischer R."/>
            <person name="Frisvad J.C."/>
            <person name="Goldman G.H."/>
            <person name="Houbraken J."/>
            <person name="Oakley B."/>
            <person name="Pocsi I."/>
            <person name="Scazzocchio C."/>
            <person name="Seiboth B."/>
            <person name="vanKuyk P.A."/>
            <person name="Wortman J."/>
            <person name="Dyer P.S."/>
            <person name="Grigoriev I.V."/>
        </authorList>
    </citation>
    <scope>NUCLEOTIDE SEQUENCE [LARGE SCALE GENOMIC DNA]</scope>
    <source>
        <strain evidence="3">CBS 583.65</strain>
    </source>
</reference>
<dbReference type="EMBL" id="KV878135">
    <property type="protein sequence ID" value="OJJ06693.1"/>
    <property type="molecule type" value="Genomic_DNA"/>
</dbReference>
<dbReference type="AlphaFoldDB" id="A0A1L9PYY9"/>